<dbReference type="OrthoDB" id="5895at10239"/>
<accession>A0A1B2IAB3</accession>
<reference evidence="2" key="1">
    <citation type="submission" date="2016-06" db="EMBL/GenBank/DDBJ databases">
        <authorList>
            <person name="Berg J.A."/>
            <person name="Hyde J.R."/>
            <person name="Breakwell D.P."/>
            <person name="Hope S."/>
            <person name="Grose J.H."/>
        </authorList>
    </citation>
    <scope>NUCLEOTIDE SEQUENCE [LARGE SCALE GENOMIC DNA]</scope>
</reference>
<keyword evidence="1" id="KW-0175">Coiled coil</keyword>
<dbReference type="KEGG" id="vg:29057137"/>
<gene>
    <name evidence="2" type="ORF">ASESINO_187</name>
</gene>
<evidence type="ECO:0000313" key="3">
    <source>
        <dbReference type="Proteomes" id="UP000202181"/>
    </source>
</evidence>
<proteinExistence type="predicted"/>
<keyword evidence="3" id="KW-1185">Reference proteome</keyword>
<evidence type="ECO:0000256" key="1">
    <source>
        <dbReference type="SAM" id="Coils"/>
    </source>
</evidence>
<protein>
    <submittedName>
        <fullName evidence="2">Virion structural protein</fullName>
    </submittedName>
</protein>
<name>A0A1B2IAB3_9CAUD</name>
<evidence type="ECO:0000313" key="2">
    <source>
        <dbReference type="EMBL" id="ANZ48200.1"/>
    </source>
</evidence>
<dbReference type="EMBL" id="KX397364">
    <property type="protein sequence ID" value="ANZ48200.1"/>
    <property type="molecule type" value="Genomic_DNA"/>
</dbReference>
<dbReference type="Proteomes" id="UP000202181">
    <property type="component" value="Segment"/>
</dbReference>
<dbReference type="GeneID" id="29057137"/>
<organism evidence="2 3">
    <name type="scientific">Erwinia phage vB_EamM_Asesino</name>
    <dbReference type="NCBI Taxonomy" id="1883370"/>
    <lineage>
        <taxon>Viruses</taxon>
        <taxon>Duplodnaviria</taxon>
        <taxon>Heunggongvirae</taxon>
        <taxon>Uroviricota</taxon>
        <taxon>Caudoviricetes</taxon>
        <taxon>Chimalliviridae</taxon>
        <taxon>Erskinevirus</taxon>
        <taxon>Erskinevirus asesino</taxon>
    </lineage>
</organism>
<sequence length="399" mass="43197">MADIVFQYPLDLRGTLTSNAVTRPITLGSGKVNRAFAFPAGPFYADTFKMYASNKPGTLYKRGTDYELVFLHPAYEKLTKGREVVMAVVVTNSAIPTSITVAAQVIGGPQSANVVAIEQAIKELKLEDRTVDFKDLRNVPDTFPSAPTFKDVGDIYGFEFIITVLSGIKDAINSGSAVQLEQIKAIIDGLKQDFLDALNAHVNAQGNVHKLDIHQANGLTETEIRALIAGVQSAIDATIQDINGLKTADTALGARIDAVVQSLVAWNDQLNVVAQNYQKMSLALANLNSLVLQLQKMVNDLQSLVNGLTQRVADLESQGQDFQQKFDNLQSQITALNTRVTNNTNAISQANQNLANHVAADNPHPNYLHKTYGGVVQAAVHVNNSLTTRDDVQAEAGTR</sequence>
<feature type="coiled-coil region" evidence="1">
    <location>
        <begin position="284"/>
        <end position="332"/>
    </location>
</feature>
<dbReference type="Gene3D" id="1.20.5.340">
    <property type="match status" value="1"/>
</dbReference>
<dbReference type="RefSeq" id="YP_009290805.1">
    <property type="nucleotide sequence ID" value="NC_031107.2"/>
</dbReference>